<dbReference type="GO" id="GO:0003700">
    <property type="term" value="F:DNA-binding transcription factor activity"/>
    <property type="evidence" value="ECO:0007669"/>
    <property type="project" value="TreeGrafter"/>
</dbReference>
<keyword evidence="1" id="KW-0805">Transcription regulation</keyword>
<evidence type="ECO:0000256" key="1">
    <source>
        <dbReference type="ARBA" id="ARBA00023015"/>
    </source>
</evidence>
<proteinExistence type="predicted"/>
<evidence type="ECO:0000259" key="5">
    <source>
        <dbReference type="PROSITE" id="PS50977"/>
    </source>
</evidence>
<dbReference type="AlphaFoldDB" id="A0A1M7I681"/>
<name>A0A1M7I681_9HYPH</name>
<keyword evidence="3" id="KW-0804">Transcription</keyword>
<dbReference type="InterPro" id="IPR050109">
    <property type="entry name" value="HTH-type_TetR-like_transc_reg"/>
</dbReference>
<evidence type="ECO:0000256" key="3">
    <source>
        <dbReference type="ARBA" id="ARBA00023163"/>
    </source>
</evidence>
<organism evidence="6 7">
    <name type="scientific">Roseibium suaedae</name>
    <dbReference type="NCBI Taxonomy" id="735517"/>
    <lineage>
        <taxon>Bacteria</taxon>
        <taxon>Pseudomonadati</taxon>
        <taxon>Pseudomonadota</taxon>
        <taxon>Alphaproteobacteria</taxon>
        <taxon>Hyphomicrobiales</taxon>
        <taxon>Stappiaceae</taxon>
        <taxon>Roseibium</taxon>
    </lineage>
</organism>
<dbReference type="PANTHER" id="PTHR30055:SF223">
    <property type="entry name" value="HTH-TYPE TRANSCRIPTIONAL REGULATOR UIDR"/>
    <property type="match status" value="1"/>
</dbReference>
<dbReference type="InterPro" id="IPR001647">
    <property type="entry name" value="HTH_TetR"/>
</dbReference>
<evidence type="ECO:0000256" key="4">
    <source>
        <dbReference type="PROSITE-ProRule" id="PRU00335"/>
    </source>
</evidence>
<dbReference type="Proteomes" id="UP000186002">
    <property type="component" value="Unassembled WGS sequence"/>
</dbReference>
<dbReference type="Pfam" id="PF00440">
    <property type="entry name" value="TetR_N"/>
    <property type="match status" value="1"/>
</dbReference>
<evidence type="ECO:0000313" key="6">
    <source>
        <dbReference type="EMBL" id="SHM35937.1"/>
    </source>
</evidence>
<dbReference type="EMBL" id="FRBW01000002">
    <property type="protein sequence ID" value="SHM35937.1"/>
    <property type="molecule type" value="Genomic_DNA"/>
</dbReference>
<dbReference type="Gene3D" id="1.10.357.10">
    <property type="entry name" value="Tetracycline Repressor, domain 2"/>
    <property type="match status" value="1"/>
</dbReference>
<dbReference type="STRING" id="735517.SAMN05444272_2435"/>
<feature type="domain" description="HTH tetR-type" evidence="5">
    <location>
        <begin position="29"/>
        <end position="89"/>
    </location>
</feature>
<feature type="DNA-binding region" description="H-T-H motif" evidence="4">
    <location>
        <begin position="52"/>
        <end position="71"/>
    </location>
</feature>
<dbReference type="PANTHER" id="PTHR30055">
    <property type="entry name" value="HTH-TYPE TRANSCRIPTIONAL REGULATOR RUTR"/>
    <property type="match status" value="1"/>
</dbReference>
<protein>
    <submittedName>
        <fullName evidence="6">Transcriptional regulator, TetR family</fullName>
    </submittedName>
</protein>
<evidence type="ECO:0000313" key="7">
    <source>
        <dbReference type="Proteomes" id="UP000186002"/>
    </source>
</evidence>
<dbReference type="InterPro" id="IPR039536">
    <property type="entry name" value="TetR_C_Proteobacteria"/>
</dbReference>
<dbReference type="GO" id="GO:0000976">
    <property type="term" value="F:transcription cis-regulatory region binding"/>
    <property type="evidence" value="ECO:0007669"/>
    <property type="project" value="TreeGrafter"/>
</dbReference>
<dbReference type="Pfam" id="PF14246">
    <property type="entry name" value="TetR_C_7"/>
    <property type="match status" value="1"/>
</dbReference>
<sequence>MSPQTSKPANRKIVSICNRRGRPRINDDCELKSAIIDAALRIFVDHQYAGTTMDLVASHCGISKRTLYGYFPSKTSLFKEMIDTHRTAIIALPGNYDHLPLEEALMEICRFNQTEEEFARQNAILRVFFMETPATEELDEMITEHGGVNTHTLLTDWITDQVEKGRIETDDVSAAAKILIDMMIAVRVAMPLTCPGVPESFSNDLKYRKTLMKVIARGLSPR</sequence>
<keyword evidence="7" id="KW-1185">Reference proteome</keyword>
<dbReference type="PRINTS" id="PR00455">
    <property type="entry name" value="HTHTETR"/>
</dbReference>
<dbReference type="FunFam" id="1.10.10.60:FF:000141">
    <property type="entry name" value="TetR family transcriptional regulator"/>
    <property type="match status" value="1"/>
</dbReference>
<keyword evidence="2 4" id="KW-0238">DNA-binding</keyword>
<dbReference type="SUPFAM" id="SSF46689">
    <property type="entry name" value="Homeodomain-like"/>
    <property type="match status" value="1"/>
</dbReference>
<dbReference type="InterPro" id="IPR009057">
    <property type="entry name" value="Homeodomain-like_sf"/>
</dbReference>
<dbReference type="PROSITE" id="PS50977">
    <property type="entry name" value="HTH_TETR_2"/>
    <property type="match status" value="1"/>
</dbReference>
<reference evidence="6 7" key="1">
    <citation type="submission" date="2016-11" db="EMBL/GenBank/DDBJ databases">
        <authorList>
            <person name="Jaros S."/>
            <person name="Januszkiewicz K."/>
            <person name="Wedrychowicz H."/>
        </authorList>
    </citation>
    <scope>NUCLEOTIDE SEQUENCE [LARGE SCALE GENOMIC DNA]</scope>
    <source>
        <strain evidence="6 7">DSM 22153</strain>
    </source>
</reference>
<accession>A0A1M7I681</accession>
<gene>
    <name evidence="6" type="ORF">SAMN05444272_2435</name>
</gene>
<evidence type="ECO:0000256" key="2">
    <source>
        <dbReference type="ARBA" id="ARBA00023125"/>
    </source>
</evidence>